<keyword evidence="4 8" id="KW-0812">Transmembrane</keyword>
<evidence type="ECO:0000256" key="6">
    <source>
        <dbReference type="ARBA" id="ARBA00023136"/>
    </source>
</evidence>
<dbReference type="AlphaFoldDB" id="A0A7K3LQL7"/>
<comment type="subcellular location">
    <subcellularLocation>
        <location evidence="1">Membrane</location>
    </subcellularLocation>
</comment>
<name>A0A7K3LQL7_9ACTN</name>
<keyword evidence="6 8" id="KW-0472">Membrane</keyword>
<proteinExistence type="predicted"/>
<dbReference type="PANTHER" id="PTHR37820:SF1">
    <property type="entry name" value="CELL DIVISION PROTEIN FTSQ"/>
    <property type="match status" value="1"/>
</dbReference>
<gene>
    <name evidence="10" type="ORF">GYA93_13010</name>
</gene>
<keyword evidence="7" id="KW-0131">Cell cycle</keyword>
<dbReference type="Pfam" id="PF08478">
    <property type="entry name" value="POTRA_1"/>
    <property type="match status" value="1"/>
</dbReference>
<accession>A0A7K3LQL7</accession>
<dbReference type="RefSeq" id="WP_053777364.1">
    <property type="nucleotide sequence ID" value="NZ_JAADZU010000039.1"/>
</dbReference>
<dbReference type="PANTHER" id="PTHR37820">
    <property type="entry name" value="CELL DIVISION PROTEIN DIVIB"/>
    <property type="match status" value="1"/>
</dbReference>
<dbReference type="GO" id="GO:0051301">
    <property type="term" value="P:cell division"/>
    <property type="evidence" value="ECO:0007669"/>
    <property type="project" value="UniProtKB-KW"/>
</dbReference>
<sequence length="232" mass="24793">MRLVPQRRRTRILVGTVTTVVIVVALVLVAYLTPLMSVRNTEITGNHTIPGMTILGAADVAQGTPLLQVDTEAVARRVADIPSVESARVQRGYPSTLEIGIVERTPVAVVTEGDKLHVLDRFGVGYLTYNAQSAPPEIKKLPVFHTATPGPADPTTKAALGVVAGLPVDIKVLVKTVNASSPVGIEFGLTGNRTVVWGDDSQGAEKARTLEYLLTRKATEYNVSSPNFPAYK</sequence>
<dbReference type="EMBL" id="JAADZU010000039">
    <property type="protein sequence ID" value="NDK90490.1"/>
    <property type="molecule type" value="Genomic_DNA"/>
</dbReference>
<evidence type="ECO:0000259" key="9">
    <source>
        <dbReference type="PROSITE" id="PS51779"/>
    </source>
</evidence>
<dbReference type="GO" id="GO:0005886">
    <property type="term" value="C:plasma membrane"/>
    <property type="evidence" value="ECO:0007669"/>
    <property type="project" value="TreeGrafter"/>
</dbReference>
<evidence type="ECO:0000256" key="7">
    <source>
        <dbReference type="ARBA" id="ARBA00023306"/>
    </source>
</evidence>
<evidence type="ECO:0000256" key="4">
    <source>
        <dbReference type="ARBA" id="ARBA00022692"/>
    </source>
</evidence>
<organism evidence="10 11">
    <name type="scientific">Gordonia desulfuricans</name>
    <dbReference type="NCBI Taxonomy" id="89051"/>
    <lineage>
        <taxon>Bacteria</taxon>
        <taxon>Bacillati</taxon>
        <taxon>Actinomycetota</taxon>
        <taxon>Actinomycetes</taxon>
        <taxon>Mycobacteriales</taxon>
        <taxon>Gordoniaceae</taxon>
        <taxon>Gordonia</taxon>
    </lineage>
</organism>
<dbReference type="InterPro" id="IPR013685">
    <property type="entry name" value="POTRA_FtsQ_type"/>
</dbReference>
<dbReference type="InterPro" id="IPR050487">
    <property type="entry name" value="FtsQ_DivIB"/>
</dbReference>
<dbReference type="PROSITE" id="PS51779">
    <property type="entry name" value="POTRA"/>
    <property type="match status" value="1"/>
</dbReference>
<evidence type="ECO:0000313" key="10">
    <source>
        <dbReference type="EMBL" id="NDK90490.1"/>
    </source>
</evidence>
<evidence type="ECO:0000256" key="3">
    <source>
        <dbReference type="ARBA" id="ARBA00022618"/>
    </source>
</evidence>
<evidence type="ECO:0000256" key="2">
    <source>
        <dbReference type="ARBA" id="ARBA00022475"/>
    </source>
</evidence>
<dbReference type="Proteomes" id="UP000466307">
    <property type="component" value="Unassembled WGS sequence"/>
</dbReference>
<keyword evidence="3" id="KW-0132">Cell division</keyword>
<evidence type="ECO:0000256" key="5">
    <source>
        <dbReference type="ARBA" id="ARBA00022989"/>
    </source>
</evidence>
<reference evidence="10 11" key="1">
    <citation type="submission" date="2020-01" db="EMBL/GenBank/DDBJ databases">
        <title>Investigation of new actinobacteria for the biodesulphurisation of diesel fuel.</title>
        <authorList>
            <person name="Athi Narayanan S.M."/>
        </authorList>
    </citation>
    <scope>NUCLEOTIDE SEQUENCE [LARGE SCALE GENOMIC DNA]</scope>
    <source>
        <strain evidence="10 11">213E</strain>
    </source>
</reference>
<keyword evidence="2" id="KW-1003">Cell membrane</keyword>
<keyword evidence="5 8" id="KW-1133">Transmembrane helix</keyword>
<evidence type="ECO:0000313" key="11">
    <source>
        <dbReference type="Proteomes" id="UP000466307"/>
    </source>
</evidence>
<dbReference type="Gene3D" id="3.10.20.310">
    <property type="entry name" value="membrane protein fhac"/>
    <property type="match status" value="1"/>
</dbReference>
<dbReference type="InterPro" id="IPR034746">
    <property type="entry name" value="POTRA"/>
</dbReference>
<evidence type="ECO:0000256" key="1">
    <source>
        <dbReference type="ARBA" id="ARBA00004370"/>
    </source>
</evidence>
<comment type="caution">
    <text evidence="10">The sequence shown here is derived from an EMBL/GenBank/DDBJ whole genome shotgun (WGS) entry which is preliminary data.</text>
</comment>
<feature type="transmembrane region" description="Helical" evidence="8">
    <location>
        <begin position="12"/>
        <end position="32"/>
    </location>
</feature>
<evidence type="ECO:0000256" key="8">
    <source>
        <dbReference type="SAM" id="Phobius"/>
    </source>
</evidence>
<feature type="domain" description="POTRA" evidence="9">
    <location>
        <begin position="36"/>
        <end position="104"/>
    </location>
</feature>
<protein>
    <submittedName>
        <fullName evidence="10">FtsQ-type POTRA domain-containing protein</fullName>
    </submittedName>
</protein>
<keyword evidence="11" id="KW-1185">Reference proteome</keyword>